<protein>
    <recommendedName>
        <fullName evidence="4">Centromere-binding protein ParB C-terminal domain-containing protein</fullName>
    </recommendedName>
</protein>
<feature type="region of interest" description="Disordered" evidence="1">
    <location>
        <begin position="55"/>
        <end position="83"/>
    </location>
</feature>
<evidence type="ECO:0000256" key="1">
    <source>
        <dbReference type="SAM" id="MobiDB-lite"/>
    </source>
</evidence>
<name>A0ABP8P8U0_9NOCA</name>
<accession>A0ABP8P8U0</accession>
<evidence type="ECO:0008006" key="4">
    <source>
        <dbReference type="Google" id="ProtNLM"/>
    </source>
</evidence>
<keyword evidence="3" id="KW-1185">Reference proteome</keyword>
<dbReference type="Proteomes" id="UP001501183">
    <property type="component" value="Unassembled WGS sequence"/>
</dbReference>
<reference evidence="3" key="1">
    <citation type="journal article" date="2019" name="Int. J. Syst. Evol. Microbiol.">
        <title>The Global Catalogue of Microorganisms (GCM) 10K type strain sequencing project: providing services to taxonomists for standard genome sequencing and annotation.</title>
        <authorList>
            <consortium name="The Broad Institute Genomics Platform"/>
            <consortium name="The Broad Institute Genome Sequencing Center for Infectious Disease"/>
            <person name="Wu L."/>
            <person name="Ma J."/>
        </authorList>
    </citation>
    <scope>NUCLEOTIDE SEQUENCE [LARGE SCALE GENOMIC DNA]</scope>
    <source>
        <strain evidence="3">JCM 32206</strain>
    </source>
</reference>
<evidence type="ECO:0000313" key="2">
    <source>
        <dbReference type="EMBL" id="GAA4482361.1"/>
    </source>
</evidence>
<dbReference type="EMBL" id="BAABFB010000050">
    <property type="protein sequence ID" value="GAA4482361.1"/>
    <property type="molecule type" value="Genomic_DNA"/>
</dbReference>
<evidence type="ECO:0000313" key="3">
    <source>
        <dbReference type="Proteomes" id="UP001501183"/>
    </source>
</evidence>
<feature type="region of interest" description="Disordered" evidence="1">
    <location>
        <begin position="127"/>
        <end position="151"/>
    </location>
</feature>
<gene>
    <name evidence="2" type="ORF">GCM10023094_32140</name>
</gene>
<proteinExistence type="predicted"/>
<comment type="caution">
    <text evidence="2">The sequence shown here is derived from an EMBL/GenBank/DDBJ whole genome shotgun (WGS) entry which is preliminary data.</text>
</comment>
<sequence length="151" mass="16516">MNATNTPGVSASDEHPTASARHMAHLMAWIVEEVGATVNTDKMPNLGRRRPGMMAEVTRPEHPVPAGSDFGRGRTRTKQTNVPLPVDLRARMEAAAVHTLPHEGLNSMTRFIAVAAEELCERLEREYNGGRRFDPPTLPSWVPGAPATRSD</sequence>
<organism evidence="2 3">
    <name type="scientific">Rhodococcus olei</name>
    <dbReference type="NCBI Taxonomy" id="2161675"/>
    <lineage>
        <taxon>Bacteria</taxon>
        <taxon>Bacillati</taxon>
        <taxon>Actinomycetota</taxon>
        <taxon>Actinomycetes</taxon>
        <taxon>Mycobacteriales</taxon>
        <taxon>Nocardiaceae</taxon>
        <taxon>Rhodococcus</taxon>
    </lineage>
</organism>
<dbReference type="Gene3D" id="6.10.180.30">
    <property type="match status" value="1"/>
</dbReference>